<evidence type="ECO:0000259" key="15">
    <source>
        <dbReference type="PROSITE" id="PS51004"/>
    </source>
</evidence>
<dbReference type="InterPro" id="IPR036179">
    <property type="entry name" value="Ig-like_dom_sf"/>
</dbReference>
<dbReference type="Gene3D" id="2.130.10.10">
    <property type="entry name" value="YVTN repeat-like/Quinoprotein amine dehydrogenase"/>
    <property type="match status" value="1"/>
</dbReference>
<evidence type="ECO:0000256" key="7">
    <source>
        <dbReference type="ARBA" id="ARBA00022989"/>
    </source>
</evidence>
<dbReference type="SMART" id="SM00409">
    <property type="entry name" value="IG"/>
    <property type="match status" value="1"/>
</dbReference>
<dbReference type="InterPro" id="IPR016201">
    <property type="entry name" value="PSI"/>
</dbReference>
<evidence type="ECO:0000256" key="2">
    <source>
        <dbReference type="ARBA" id="ARBA00009492"/>
    </source>
</evidence>
<comment type="similarity">
    <text evidence="2">Belongs to the semaphorin family.</text>
</comment>
<dbReference type="GO" id="GO:0007411">
    <property type="term" value="P:axon guidance"/>
    <property type="evidence" value="ECO:0007669"/>
    <property type="project" value="TreeGrafter"/>
</dbReference>
<dbReference type="PANTHER" id="PTHR11036">
    <property type="entry name" value="SEMAPHORIN"/>
    <property type="match status" value="1"/>
</dbReference>
<organism evidence="16 17">
    <name type="scientific">Clarias magur</name>
    <name type="common">Asian catfish</name>
    <name type="synonym">Macropteronotus magur</name>
    <dbReference type="NCBI Taxonomy" id="1594786"/>
    <lineage>
        <taxon>Eukaryota</taxon>
        <taxon>Metazoa</taxon>
        <taxon>Chordata</taxon>
        <taxon>Craniata</taxon>
        <taxon>Vertebrata</taxon>
        <taxon>Euteleostomi</taxon>
        <taxon>Actinopterygii</taxon>
        <taxon>Neopterygii</taxon>
        <taxon>Teleostei</taxon>
        <taxon>Ostariophysi</taxon>
        <taxon>Siluriformes</taxon>
        <taxon>Clariidae</taxon>
        <taxon>Clarias</taxon>
    </lineage>
</organism>
<evidence type="ECO:0000256" key="5">
    <source>
        <dbReference type="ARBA" id="ARBA00022782"/>
    </source>
</evidence>
<proteinExistence type="inferred from homology"/>
<dbReference type="GO" id="GO:0045499">
    <property type="term" value="F:chemorepellent activity"/>
    <property type="evidence" value="ECO:0007669"/>
    <property type="project" value="TreeGrafter"/>
</dbReference>
<feature type="region of interest" description="Disordered" evidence="13">
    <location>
        <begin position="834"/>
        <end position="893"/>
    </location>
</feature>
<feature type="compositionally biased region" description="Polar residues" evidence="13">
    <location>
        <begin position="109"/>
        <end position="123"/>
    </location>
</feature>
<dbReference type="PROSITE" id="PS50835">
    <property type="entry name" value="IG_LIKE"/>
    <property type="match status" value="1"/>
</dbReference>
<dbReference type="InterPro" id="IPR036352">
    <property type="entry name" value="Semap_dom_sf"/>
</dbReference>
<dbReference type="FunFam" id="2.130.10.10:FF:001703">
    <property type="entry name" value="Semaphorin 4e"/>
    <property type="match status" value="1"/>
</dbReference>
<dbReference type="GO" id="GO:0030335">
    <property type="term" value="P:positive regulation of cell migration"/>
    <property type="evidence" value="ECO:0007669"/>
    <property type="project" value="TreeGrafter"/>
</dbReference>
<dbReference type="Gene3D" id="2.60.40.10">
    <property type="entry name" value="Immunoglobulins"/>
    <property type="match status" value="1"/>
</dbReference>
<dbReference type="SUPFAM" id="SSF101912">
    <property type="entry name" value="Sema domain"/>
    <property type="match status" value="1"/>
</dbReference>
<dbReference type="InterPro" id="IPR007110">
    <property type="entry name" value="Ig-like_dom"/>
</dbReference>
<keyword evidence="10" id="KW-0325">Glycoprotein</keyword>
<evidence type="ECO:0000256" key="6">
    <source>
        <dbReference type="ARBA" id="ARBA00022902"/>
    </source>
</evidence>
<dbReference type="InterPro" id="IPR015943">
    <property type="entry name" value="WD40/YVTN_repeat-like_dom_sf"/>
</dbReference>
<feature type="compositionally biased region" description="Basic and acidic residues" evidence="13">
    <location>
        <begin position="857"/>
        <end position="870"/>
    </location>
</feature>
<dbReference type="GO" id="GO:0071526">
    <property type="term" value="P:semaphorin-plexin signaling pathway"/>
    <property type="evidence" value="ECO:0007669"/>
    <property type="project" value="TreeGrafter"/>
</dbReference>
<dbReference type="PROSITE" id="PS51004">
    <property type="entry name" value="SEMA"/>
    <property type="match status" value="1"/>
</dbReference>
<feature type="domain" description="Sema" evidence="15">
    <location>
        <begin position="145"/>
        <end position="642"/>
    </location>
</feature>
<evidence type="ECO:0000256" key="10">
    <source>
        <dbReference type="ARBA" id="ARBA00023180"/>
    </source>
</evidence>
<evidence type="ECO:0000256" key="4">
    <source>
        <dbReference type="ARBA" id="ARBA00022692"/>
    </source>
</evidence>
<dbReference type="SMART" id="SM00630">
    <property type="entry name" value="Sema"/>
    <property type="match status" value="1"/>
</dbReference>
<reference evidence="16" key="1">
    <citation type="submission" date="2020-07" db="EMBL/GenBank/DDBJ databases">
        <title>Clarias magur genome sequencing, assembly and annotation.</title>
        <authorList>
            <person name="Kushwaha B."/>
            <person name="Kumar R."/>
            <person name="Das P."/>
            <person name="Joshi C.G."/>
            <person name="Kumar D."/>
            <person name="Nagpure N.S."/>
            <person name="Pandey M."/>
            <person name="Agarwal S."/>
            <person name="Srivastava S."/>
            <person name="Singh M."/>
            <person name="Sahoo L."/>
            <person name="Jayasankar P."/>
            <person name="Meher P.K."/>
            <person name="Koringa P.G."/>
            <person name="Iquebal M.A."/>
            <person name="Das S.P."/>
            <person name="Bit A."/>
            <person name="Patnaik S."/>
            <person name="Patel N."/>
            <person name="Shah T.M."/>
            <person name="Hinsu A."/>
            <person name="Jena J.K."/>
        </authorList>
    </citation>
    <scope>NUCLEOTIDE SEQUENCE</scope>
    <source>
        <strain evidence="16">CIFAMagur01</strain>
        <tissue evidence="16">Testis</tissue>
    </source>
</reference>
<keyword evidence="17" id="KW-1185">Reference proteome</keyword>
<feature type="compositionally biased region" description="Polar residues" evidence="13">
    <location>
        <begin position="872"/>
        <end position="884"/>
    </location>
</feature>
<comment type="caution">
    <text evidence="16">The sequence shown here is derived from an EMBL/GenBank/DDBJ whole genome shotgun (WGS) entry which is preliminary data.</text>
</comment>
<evidence type="ECO:0000256" key="13">
    <source>
        <dbReference type="SAM" id="MobiDB-lite"/>
    </source>
</evidence>
<dbReference type="OrthoDB" id="9988752at2759"/>
<feature type="compositionally biased region" description="Low complexity" evidence="13">
    <location>
        <begin position="124"/>
        <end position="144"/>
    </location>
</feature>
<accession>A0A8J4T3H2</accession>
<dbReference type="Proteomes" id="UP000727407">
    <property type="component" value="Unassembled WGS sequence"/>
</dbReference>
<feature type="region of interest" description="Disordered" evidence="13">
    <location>
        <begin position="95"/>
        <end position="151"/>
    </location>
</feature>
<dbReference type="InterPro" id="IPR013783">
    <property type="entry name" value="Ig-like_fold"/>
</dbReference>
<evidence type="ECO:0000256" key="9">
    <source>
        <dbReference type="ARBA" id="ARBA00023157"/>
    </source>
</evidence>
<sequence length="893" mass="98884">MQKLAPRWKGPFVVKRRMSRDGHPGVTYEITDPRDARLKSWVVHHNRLKPYKGVLPAAPIIRHASPVSSRAGISVASAPCLTALSGALPFRPPTPPYVPATAGQRGLTIPTSTVPQGSSNPNINPTDPGSSSPSSPVTNSNSGGRASLSHGPMQVISRAGCQVRRPHKYRGFVLEGTWLDGYGGHVFQEEGVWNYSTMLLREDMGVLILGARETIFALDLNNITHKKAMVKWEAIPSMRMSCSSKGKDFETECQNYIRILHKMPDGRMYVCGTNAFNPTCDYMSYTDGNLVLENNQHEGTGRCPFDPFKRSTSELVDGELYSATTENFLGTGPVMMRSLKQSIRTELGSSWLWDPNFISIKHVAEGEENPEGDDDKIYLFFSEAAMEFDYYQKLDVSRVARVCKGDLGGQRMLENEWTSFQKALLDCSLPETKLPFLIQDVFLFCPGNWSTCVFYGVFTPQTDTSQYSAVCAYRIQDIREVFSKSKFKTVVSGSDFTGWMTYSGDVPDPQPGACINNDARQKGIFTSLNLPVETLEFIRDNPLMDQAVEPSSQQPLLVKKGAAFTSIVVASTTALDGSIHQVMFIGTASGSVLKAVNYNGETMITEEVQLFAHSEPVKILRLSTTVGQLYAGSEVAAVQMPLSSCDHYTSCRDCVLARDPYCGWDLTTDSCVAINSIHTDTHSEVVQSLRDGNASHCPAVESTKTIKFFYPGNTVSLVCEPGSNLAQVQWHVNGRPVEKSNVYQIQHNTLLILNASERDTGHYTCYSVETSMGVDYVTQTAEIQALLMTLVYNIVMTWKGAMCPRTMRTVLLMLWDSSSSDDFGLQYSHDLERGYVPSDDEDSSPDAVGSSKRKRSERVLESDQVSHEEPDISSQRTSSTPKQSRNLRRPEKT</sequence>
<keyword evidence="4" id="KW-0812">Transmembrane</keyword>
<dbReference type="GO" id="GO:0000122">
    <property type="term" value="P:negative regulation of transcription by RNA polymerase II"/>
    <property type="evidence" value="ECO:0007669"/>
    <property type="project" value="TreeGrafter"/>
</dbReference>
<dbReference type="GO" id="GO:0001755">
    <property type="term" value="P:neural crest cell migration"/>
    <property type="evidence" value="ECO:0007669"/>
    <property type="project" value="TreeGrafter"/>
</dbReference>
<evidence type="ECO:0000259" key="14">
    <source>
        <dbReference type="PROSITE" id="PS50835"/>
    </source>
</evidence>
<keyword evidence="6" id="KW-0524">Neurogenesis</keyword>
<evidence type="ECO:0000313" key="17">
    <source>
        <dbReference type="Proteomes" id="UP000727407"/>
    </source>
</evidence>
<dbReference type="Gene3D" id="3.30.1680.10">
    <property type="entry name" value="ligand-binding face of the semaphorins, domain 2"/>
    <property type="match status" value="1"/>
</dbReference>
<feature type="non-terminal residue" evidence="16">
    <location>
        <position position="1"/>
    </location>
</feature>
<keyword evidence="7" id="KW-1133">Transmembrane helix</keyword>
<feature type="domain" description="Ig-like" evidence="14">
    <location>
        <begin position="698"/>
        <end position="784"/>
    </location>
</feature>
<protein>
    <recommendedName>
        <fullName evidence="11">Semaphorin-1A</fullName>
    </recommendedName>
</protein>
<dbReference type="Pfam" id="PF01403">
    <property type="entry name" value="Sema"/>
    <property type="match status" value="1"/>
</dbReference>
<dbReference type="EMBL" id="QNUK01001063">
    <property type="protein sequence ID" value="KAF5887854.1"/>
    <property type="molecule type" value="Genomic_DNA"/>
</dbReference>
<keyword evidence="9" id="KW-1015">Disulfide bond</keyword>
<evidence type="ECO:0000256" key="8">
    <source>
        <dbReference type="ARBA" id="ARBA00023136"/>
    </source>
</evidence>
<dbReference type="FunFam" id="3.30.1680.10:FF:000016">
    <property type="entry name" value="Putative Semaphorin-6B"/>
    <property type="match status" value="1"/>
</dbReference>
<evidence type="ECO:0000256" key="1">
    <source>
        <dbReference type="ARBA" id="ARBA00004370"/>
    </source>
</evidence>
<evidence type="ECO:0000256" key="11">
    <source>
        <dbReference type="ARBA" id="ARBA00074143"/>
    </source>
</evidence>
<keyword evidence="8" id="KW-0472">Membrane</keyword>
<evidence type="ECO:0000313" key="16">
    <source>
        <dbReference type="EMBL" id="KAF5887854.1"/>
    </source>
</evidence>
<dbReference type="SUPFAM" id="SSF103575">
    <property type="entry name" value="Plexin repeat"/>
    <property type="match status" value="1"/>
</dbReference>
<dbReference type="PANTHER" id="PTHR11036:SF135">
    <property type="entry name" value="SEMAPHORIN 4D ISOFORM X1-RELATED"/>
    <property type="match status" value="1"/>
</dbReference>
<dbReference type="GO" id="GO:0043931">
    <property type="term" value="P:ossification involved in bone maturation"/>
    <property type="evidence" value="ECO:0007669"/>
    <property type="project" value="TreeGrafter"/>
</dbReference>
<keyword evidence="3" id="KW-0217">Developmental protein</keyword>
<evidence type="ECO:0000256" key="3">
    <source>
        <dbReference type="ARBA" id="ARBA00022473"/>
    </source>
</evidence>
<dbReference type="Pfam" id="PF13927">
    <property type="entry name" value="Ig_3"/>
    <property type="match status" value="1"/>
</dbReference>
<dbReference type="GO" id="GO:0005886">
    <property type="term" value="C:plasma membrane"/>
    <property type="evidence" value="ECO:0007669"/>
    <property type="project" value="TreeGrafter"/>
</dbReference>
<dbReference type="Pfam" id="PF01437">
    <property type="entry name" value="PSI"/>
    <property type="match status" value="1"/>
</dbReference>
<dbReference type="GO" id="GO:0005615">
    <property type="term" value="C:extracellular space"/>
    <property type="evidence" value="ECO:0007669"/>
    <property type="project" value="TreeGrafter"/>
</dbReference>
<dbReference type="InterPro" id="IPR027231">
    <property type="entry name" value="Semaphorin"/>
</dbReference>
<name>A0A8J4T3H2_CLAMG</name>
<keyword evidence="5" id="KW-0221">Differentiation</keyword>
<gene>
    <name evidence="16" type="ORF">DAT39_022125</name>
</gene>
<dbReference type="SMART" id="SM00423">
    <property type="entry name" value="PSI"/>
    <property type="match status" value="1"/>
</dbReference>
<dbReference type="GO" id="GO:0030215">
    <property type="term" value="F:semaphorin receptor binding"/>
    <property type="evidence" value="ECO:0007669"/>
    <property type="project" value="InterPro"/>
</dbReference>
<evidence type="ECO:0000256" key="12">
    <source>
        <dbReference type="PROSITE-ProRule" id="PRU00352"/>
    </source>
</evidence>
<dbReference type="SMART" id="SM00408">
    <property type="entry name" value="IGc2"/>
    <property type="match status" value="1"/>
</dbReference>
<dbReference type="InterPro" id="IPR001627">
    <property type="entry name" value="Semap_dom"/>
</dbReference>
<dbReference type="AlphaFoldDB" id="A0A8J4T3H2"/>
<dbReference type="SUPFAM" id="SSF48726">
    <property type="entry name" value="Immunoglobulin"/>
    <property type="match status" value="1"/>
</dbReference>
<dbReference type="InterPro" id="IPR002165">
    <property type="entry name" value="Plexin_repeat"/>
</dbReference>
<comment type="caution">
    <text evidence="12">Lacks conserved residue(s) required for the propagation of feature annotation.</text>
</comment>
<dbReference type="InterPro" id="IPR003598">
    <property type="entry name" value="Ig_sub2"/>
</dbReference>
<dbReference type="InterPro" id="IPR003599">
    <property type="entry name" value="Ig_sub"/>
</dbReference>
<comment type="subcellular location">
    <subcellularLocation>
        <location evidence="1">Membrane</location>
    </subcellularLocation>
</comment>